<evidence type="ECO:0000313" key="1">
    <source>
        <dbReference type="EMBL" id="MVU76757.1"/>
    </source>
</evidence>
<protein>
    <submittedName>
        <fullName evidence="1">Uncharacterized protein</fullName>
    </submittedName>
</protein>
<keyword evidence="2" id="KW-1185">Reference proteome</keyword>
<organism evidence="1 2">
    <name type="scientific">Nocardia terrae</name>
    <dbReference type="NCBI Taxonomy" id="2675851"/>
    <lineage>
        <taxon>Bacteria</taxon>
        <taxon>Bacillati</taxon>
        <taxon>Actinomycetota</taxon>
        <taxon>Actinomycetes</taxon>
        <taxon>Mycobacteriales</taxon>
        <taxon>Nocardiaceae</taxon>
        <taxon>Nocardia</taxon>
    </lineage>
</organism>
<dbReference type="EMBL" id="WRPP01000001">
    <property type="protein sequence ID" value="MVU76757.1"/>
    <property type="molecule type" value="Genomic_DNA"/>
</dbReference>
<proteinExistence type="predicted"/>
<accession>A0A7K1UR27</accession>
<gene>
    <name evidence="1" type="ORF">GPX89_05785</name>
</gene>
<dbReference type="Proteomes" id="UP000466794">
    <property type="component" value="Unassembled WGS sequence"/>
</dbReference>
<sequence>MGRAQYTAASCVAVVSAAVLVGAFTDALTEIYGGRKLATGWPSYKATINGSTAQVVFKYNDLEEV</sequence>
<comment type="caution">
    <text evidence="1">The sequence shown here is derived from an EMBL/GenBank/DDBJ whole genome shotgun (WGS) entry which is preliminary data.</text>
</comment>
<dbReference type="RefSeq" id="WP_157355479.1">
    <property type="nucleotide sequence ID" value="NZ_WRPP01000001.1"/>
</dbReference>
<reference evidence="1 2" key="1">
    <citation type="submission" date="2019-12" db="EMBL/GenBank/DDBJ databases">
        <title>Nocardia sp. nov. ET3-3 isolated from soil.</title>
        <authorList>
            <person name="Kanchanasin P."/>
            <person name="Tanasupawat S."/>
            <person name="Yuki M."/>
            <person name="Kudo T."/>
        </authorList>
    </citation>
    <scope>NUCLEOTIDE SEQUENCE [LARGE SCALE GENOMIC DNA]</scope>
    <source>
        <strain evidence="1 2">ET3-3</strain>
    </source>
</reference>
<name>A0A7K1UR27_9NOCA</name>
<evidence type="ECO:0000313" key="2">
    <source>
        <dbReference type="Proteomes" id="UP000466794"/>
    </source>
</evidence>
<dbReference type="AlphaFoldDB" id="A0A7K1UR27"/>